<keyword evidence="3" id="KW-1185">Reference proteome</keyword>
<dbReference type="GeneID" id="68296192"/>
<dbReference type="AlphaFoldDB" id="A0A9P3CRD0"/>
<dbReference type="OrthoDB" id="5372385at2759"/>
<sequence length="259" mass="30051">MKRTITTDRTVFHLQTNGDVTFDFRGGPAIVIRVPGGTGWRMPFHWHYHRLDAREINCLSGRLHIHLQKYDQPGSEDDLGSTGFSKTFKLDDCASWGPGYNREDALDPANSTLEVVLVATPVLHRNLCSMSLDQDIFPSLDSTPLWLKMMFGFSAPLPTFRQYLLELSSHVQRQLTLYAHDYYEYHGIVRFTLLWPWMLPGRSPKLLRTLERRSMYWISIFVAWVCYWFGALACGMKPLYPEYTPVVVEDERKRAVEKI</sequence>
<organism evidence="2 3">
    <name type="scientific">Cercospora kikuchii</name>
    <dbReference type="NCBI Taxonomy" id="84275"/>
    <lineage>
        <taxon>Eukaryota</taxon>
        <taxon>Fungi</taxon>
        <taxon>Dikarya</taxon>
        <taxon>Ascomycota</taxon>
        <taxon>Pezizomycotina</taxon>
        <taxon>Dothideomycetes</taxon>
        <taxon>Dothideomycetidae</taxon>
        <taxon>Mycosphaerellales</taxon>
        <taxon>Mycosphaerellaceae</taxon>
        <taxon>Cercospora</taxon>
    </lineage>
</organism>
<proteinExistence type="predicted"/>
<evidence type="ECO:0000313" key="3">
    <source>
        <dbReference type="Proteomes" id="UP000825890"/>
    </source>
</evidence>
<evidence type="ECO:0000256" key="1">
    <source>
        <dbReference type="SAM" id="Phobius"/>
    </source>
</evidence>
<dbReference type="EMBL" id="BOLY01000007">
    <property type="protein sequence ID" value="GIZ47528.1"/>
    <property type="molecule type" value="Genomic_DNA"/>
</dbReference>
<dbReference type="RefSeq" id="XP_044662015.1">
    <property type="nucleotide sequence ID" value="XM_044806080.1"/>
</dbReference>
<gene>
    <name evidence="2" type="ORF">CKM354_001061700</name>
</gene>
<evidence type="ECO:0000313" key="2">
    <source>
        <dbReference type="EMBL" id="GIZ47528.1"/>
    </source>
</evidence>
<keyword evidence="1" id="KW-0812">Transmembrane</keyword>
<keyword evidence="1" id="KW-0472">Membrane</keyword>
<comment type="caution">
    <text evidence="2">The sequence shown here is derived from an EMBL/GenBank/DDBJ whole genome shotgun (WGS) entry which is preliminary data.</text>
</comment>
<protein>
    <submittedName>
        <fullName evidence="2">Uncharacterized protein</fullName>
    </submittedName>
</protein>
<name>A0A9P3CRD0_9PEZI</name>
<feature type="transmembrane region" description="Helical" evidence="1">
    <location>
        <begin position="215"/>
        <end position="233"/>
    </location>
</feature>
<accession>A0A9P3CRD0</accession>
<dbReference type="Proteomes" id="UP000825890">
    <property type="component" value="Unassembled WGS sequence"/>
</dbReference>
<reference evidence="2 3" key="1">
    <citation type="submission" date="2021-01" db="EMBL/GenBank/DDBJ databases">
        <title>Cercospora kikuchii MAFF 305040 whole genome shotgun sequence.</title>
        <authorList>
            <person name="Kashiwa T."/>
            <person name="Suzuki T."/>
        </authorList>
    </citation>
    <scope>NUCLEOTIDE SEQUENCE [LARGE SCALE GENOMIC DNA]</scope>
    <source>
        <strain evidence="2 3">MAFF 305040</strain>
    </source>
</reference>
<keyword evidence="1" id="KW-1133">Transmembrane helix</keyword>